<evidence type="ECO:0008006" key="6">
    <source>
        <dbReference type="Google" id="ProtNLM"/>
    </source>
</evidence>
<protein>
    <recommendedName>
        <fullName evidence="6">Ankyrin repeat-containing domain protein</fullName>
    </recommendedName>
</protein>
<dbReference type="SMART" id="SM00248">
    <property type="entry name" value="ANK"/>
    <property type="match status" value="2"/>
</dbReference>
<dbReference type="Proteomes" id="UP000756346">
    <property type="component" value="Unassembled WGS sequence"/>
</dbReference>
<keyword evidence="5" id="KW-1185">Reference proteome</keyword>
<name>A0A9P9BGB8_9PEZI</name>
<evidence type="ECO:0000256" key="1">
    <source>
        <dbReference type="ARBA" id="ARBA00022737"/>
    </source>
</evidence>
<dbReference type="AlphaFoldDB" id="A0A9P9BGB8"/>
<dbReference type="Pfam" id="PF12796">
    <property type="entry name" value="Ank_2"/>
    <property type="match status" value="1"/>
</dbReference>
<dbReference type="OrthoDB" id="194358at2759"/>
<dbReference type="EMBL" id="JAGTJQ010000013">
    <property type="protein sequence ID" value="KAH7014534.1"/>
    <property type="molecule type" value="Genomic_DNA"/>
</dbReference>
<feature type="repeat" description="ANK" evidence="3">
    <location>
        <begin position="93"/>
        <end position="121"/>
    </location>
</feature>
<dbReference type="GeneID" id="70191156"/>
<keyword evidence="1" id="KW-0677">Repeat</keyword>
<dbReference type="PANTHER" id="PTHR24198">
    <property type="entry name" value="ANKYRIN REPEAT AND PROTEIN KINASE DOMAIN-CONTAINING PROTEIN"/>
    <property type="match status" value="1"/>
</dbReference>
<dbReference type="RefSeq" id="XP_046005501.1">
    <property type="nucleotide sequence ID" value="XM_046161610.1"/>
</dbReference>
<dbReference type="PANTHER" id="PTHR24198:SF165">
    <property type="entry name" value="ANKYRIN REPEAT-CONTAINING PROTEIN-RELATED"/>
    <property type="match status" value="1"/>
</dbReference>
<reference evidence="4" key="1">
    <citation type="journal article" date="2021" name="Nat. Commun.">
        <title>Genetic determinants of endophytism in the Arabidopsis root mycobiome.</title>
        <authorList>
            <person name="Mesny F."/>
            <person name="Miyauchi S."/>
            <person name="Thiergart T."/>
            <person name="Pickel B."/>
            <person name="Atanasova L."/>
            <person name="Karlsson M."/>
            <person name="Huettel B."/>
            <person name="Barry K.W."/>
            <person name="Haridas S."/>
            <person name="Chen C."/>
            <person name="Bauer D."/>
            <person name="Andreopoulos W."/>
            <person name="Pangilinan J."/>
            <person name="LaButti K."/>
            <person name="Riley R."/>
            <person name="Lipzen A."/>
            <person name="Clum A."/>
            <person name="Drula E."/>
            <person name="Henrissat B."/>
            <person name="Kohler A."/>
            <person name="Grigoriev I.V."/>
            <person name="Martin F.M."/>
            <person name="Hacquard S."/>
        </authorList>
    </citation>
    <scope>NUCLEOTIDE SEQUENCE</scope>
    <source>
        <strain evidence="4">MPI-CAGE-CH-0230</strain>
    </source>
</reference>
<dbReference type="Gene3D" id="1.25.40.20">
    <property type="entry name" value="Ankyrin repeat-containing domain"/>
    <property type="match status" value="1"/>
</dbReference>
<evidence type="ECO:0000313" key="5">
    <source>
        <dbReference type="Proteomes" id="UP000756346"/>
    </source>
</evidence>
<dbReference type="InterPro" id="IPR002110">
    <property type="entry name" value="Ankyrin_rpt"/>
</dbReference>
<sequence>AEAEARTRHWLGWFSNDLVRELHRADQDLFEALIKTLVAHGANLYEWPLAVAPAAAGNLVKVRFIVESGAMSASGTDQRVREPDTTTPWMLRALHTALWNGQVDIVRYLLEHGPDPAARAVAPYGYAGWTALHIAMRGPDKTLVTMVGLILEHAGRRHSSGTVSDLVDCRTTGVRLMTPLECLLFHGRHAILRRKEGYGHPHGAGCAQTVQLLLDRSIDLATNNPIAPSPDQEWHRVLYCAAHCQCYACIRVVLAKMGYERAAAIIGDKNLYKPDKPWRLALGQAWQDEFGDRIEEQQRRRRWRRRQRRMEIGEAEDVDGVVRDSSSVVDSSLAARLALLDLQNREHGMV</sequence>
<dbReference type="PROSITE" id="PS50088">
    <property type="entry name" value="ANK_REPEAT"/>
    <property type="match status" value="1"/>
</dbReference>
<dbReference type="InterPro" id="IPR036770">
    <property type="entry name" value="Ankyrin_rpt-contain_sf"/>
</dbReference>
<gene>
    <name evidence="4" type="ORF">B0I36DRAFT_398323</name>
</gene>
<evidence type="ECO:0000256" key="2">
    <source>
        <dbReference type="ARBA" id="ARBA00023043"/>
    </source>
</evidence>
<keyword evidence="2 3" id="KW-0040">ANK repeat</keyword>
<feature type="non-terminal residue" evidence="4">
    <location>
        <position position="1"/>
    </location>
</feature>
<evidence type="ECO:0000256" key="3">
    <source>
        <dbReference type="PROSITE-ProRule" id="PRU00023"/>
    </source>
</evidence>
<comment type="caution">
    <text evidence="4">The sequence shown here is derived from an EMBL/GenBank/DDBJ whole genome shotgun (WGS) entry which is preliminary data.</text>
</comment>
<proteinExistence type="predicted"/>
<dbReference type="PROSITE" id="PS50297">
    <property type="entry name" value="ANK_REP_REGION"/>
    <property type="match status" value="1"/>
</dbReference>
<dbReference type="SUPFAM" id="SSF48403">
    <property type="entry name" value="Ankyrin repeat"/>
    <property type="match status" value="1"/>
</dbReference>
<evidence type="ECO:0000313" key="4">
    <source>
        <dbReference type="EMBL" id="KAH7014534.1"/>
    </source>
</evidence>
<organism evidence="4 5">
    <name type="scientific">Microdochium trichocladiopsis</name>
    <dbReference type="NCBI Taxonomy" id="1682393"/>
    <lineage>
        <taxon>Eukaryota</taxon>
        <taxon>Fungi</taxon>
        <taxon>Dikarya</taxon>
        <taxon>Ascomycota</taxon>
        <taxon>Pezizomycotina</taxon>
        <taxon>Sordariomycetes</taxon>
        <taxon>Xylariomycetidae</taxon>
        <taxon>Xylariales</taxon>
        <taxon>Microdochiaceae</taxon>
        <taxon>Microdochium</taxon>
    </lineage>
</organism>
<accession>A0A9P9BGB8</accession>